<comment type="similarity">
    <text evidence="1 7">Belongs to the catalase family.</text>
</comment>
<dbReference type="GO" id="GO:0020037">
    <property type="term" value="F:heme binding"/>
    <property type="evidence" value="ECO:0007669"/>
    <property type="project" value="InterPro"/>
</dbReference>
<feature type="binding site" description="axial binding residue" evidence="9">
    <location>
        <position position="336"/>
    </location>
    <ligand>
        <name>heme</name>
        <dbReference type="ChEBI" id="CHEBI:30413"/>
    </ligand>
    <ligandPart>
        <name>Fe</name>
        <dbReference type="ChEBI" id="CHEBI:18248"/>
    </ligandPart>
</feature>
<dbReference type="GO" id="GO:0042542">
    <property type="term" value="P:response to hydrogen peroxide"/>
    <property type="evidence" value="ECO:0007669"/>
    <property type="project" value="TreeGrafter"/>
</dbReference>
<dbReference type="PANTHER" id="PTHR11465">
    <property type="entry name" value="CATALASE"/>
    <property type="match status" value="1"/>
</dbReference>
<dbReference type="Gene3D" id="2.40.180.10">
    <property type="entry name" value="Catalase core domain"/>
    <property type="match status" value="1"/>
</dbReference>
<dbReference type="InterPro" id="IPR024168">
    <property type="entry name" value="Catalase_SrpA-type_pred"/>
</dbReference>
<evidence type="ECO:0000256" key="6">
    <source>
        <dbReference type="ARBA" id="ARBA00023004"/>
    </source>
</evidence>
<feature type="transmembrane region" description="Helical" evidence="10">
    <location>
        <begin position="12"/>
        <end position="34"/>
    </location>
</feature>
<dbReference type="RefSeq" id="WP_138347118.1">
    <property type="nucleotide sequence ID" value="NZ_SROY01000001.1"/>
</dbReference>
<accession>A0A5R9PHJ1</accession>
<keyword evidence="10" id="KW-1133">Transmembrane helix</keyword>
<sequence>MSTPPATPRKRLPLVPLAAIAAVVAGAGIGFLYAAGRLGDAAPTARTLIGAIEAAGGPHPGYRRAHSRGVCVGGWFEGTAEGTALSSARVFAQGRVPVLGRLSIGGGDPHGAEAGARVRSLALQLRSDDGADWRLAMNSFPFFALPSAEAFLEQTRAQIPAPATGKPDPTRMAAVLAKYPSARAFRDWAASAPWPDSWANTTYNGIHTFFFVAPDGRRQPLRWSLRPRAPLVAMDAAARAAATPDYLAADFARRLAAGPIAWDLVATLPAPGDALDDPSQPWPASRPTRTLGTLWLDTMAPQAQGACRDVNFDPTVLPPGIERSGDPILAARSAVYAQSFNRREREIARGQAPEATGQGGPR</sequence>
<evidence type="ECO:0000256" key="5">
    <source>
        <dbReference type="ARBA" id="ARBA00023002"/>
    </source>
</evidence>
<dbReference type="SUPFAM" id="SSF56634">
    <property type="entry name" value="Heme-dependent catalase-like"/>
    <property type="match status" value="1"/>
</dbReference>
<evidence type="ECO:0000256" key="1">
    <source>
        <dbReference type="ARBA" id="ARBA00005329"/>
    </source>
</evidence>
<feature type="domain" description="Catalase core" evidence="11">
    <location>
        <begin position="22"/>
        <end position="362"/>
    </location>
</feature>
<dbReference type="AlphaFoldDB" id="A0A5R9PHJ1"/>
<comment type="cofactor">
    <cofactor evidence="7">
        <name>heme</name>
        <dbReference type="ChEBI" id="CHEBI:30413"/>
    </cofactor>
</comment>
<gene>
    <name evidence="12" type="ORF">E5S66_02210</name>
</gene>
<dbReference type="EMBL" id="SROY01000001">
    <property type="protein sequence ID" value="TLX22862.1"/>
    <property type="molecule type" value="Genomic_DNA"/>
</dbReference>
<dbReference type="InterPro" id="IPR018028">
    <property type="entry name" value="Catalase"/>
</dbReference>
<feature type="active site" evidence="8">
    <location>
        <position position="66"/>
    </location>
</feature>
<organism evidence="12 13">
    <name type="scientific">Thermomonas fusca</name>
    <dbReference type="NCBI Taxonomy" id="215690"/>
    <lineage>
        <taxon>Bacteria</taxon>
        <taxon>Pseudomonadati</taxon>
        <taxon>Pseudomonadota</taxon>
        <taxon>Gammaproteobacteria</taxon>
        <taxon>Lysobacterales</taxon>
        <taxon>Lysobacteraceae</taxon>
        <taxon>Thermomonas</taxon>
    </lineage>
</organism>
<dbReference type="InterPro" id="IPR020835">
    <property type="entry name" value="Catalase_sf"/>
</dbReference>
<evidence type="ECO:0000256" key="10">
    <source>
        <dbReference type="SAM" id="Phobius"/>
    </source>
</evidence>
<dbReference type="InterPro" id="IPR011614">
    <property type="entry name" value="Catalase_core"/>
</dbReference>
<dbReference type="PANTHER" id="PTHR11465:SF9">
    <property type="entry name" value="CATALASE"/>
    <property type="match status" value="1"/>
</dbReference>
<keyword evidence="10" id="KW-0472">Membrane</keyword>
<keyword evidence="2 7" id="KW-0575">Peroxidase</keyword>
<dbReference type="EC" id="1.11.1.-" evidence="7"/>
<evidence type="ECO:0000256" key="2">
    <source>
        <dbReference type="ARBA" id="ARBA00022559"/>
    </source>
</evidence>
<reference evidence="12 13" key="1">
    <citation type="submission" date="2019-04" db="EMBL/GenBank/DDBJ databases">
        <authorList>
            <person name="Grouzdev D.S."/>
            <person name="Nazina T.N."/>
        </authorList>
    </citation>
    <scope>NUCLEOTIDE SEQUENCE [LARGE SCALE GENOMIC DNA]</scope>
    <source>
        <strain evidence="12 13">SHC 3-19</strain>
    </source>
</reference>
<dbReference type="SMART" id="SM01060">
    <property type="entry name" value="Catalase"/>
    <property type="match status" value="1"/>
</dbReference>
<dbReference type="PROSITE" id="PS51402">
    <property type="entry name" value="CATALASE_3"/>
    <property type="match status" value="1"/>
</dbReference>
<dbReference type="STRING" id="1123377.GCA_000423885_02449"/>
<dbReference type="GO" id="GO:0004096">
    <property type="term" value="F:catalase activity"/>
    <property type="evidence" value="ECO:0007669"/>
    <property type="project" value="InterPro"/>
</dbReference>
<proteinExistence type="inferred from homology"/>
<dbReference type="GO" id="GO:0046872">
    <property type="term" value="F:metal ion binding"/>
    <property type="evidence" value="ECO:0007669"/>
    <property type="project" value="UniProtKB-KW"/>
</dbReference>
<dbReference type="GO" id="GO:0042744">
    <property type="term" value="P:hydrogen peroxide catabolic process"/>
    <property type="evidence" value="ECO:0007669"/>
    <property type="project" value="TreeGrafter"/>
</dbReference>
<dbReference type="Gene3D" id="1.20.1280.120">
    <property type="match status" value="1"/>
</dbReference>
<evidence type="ECO:0000313" key="12">
    <source>
        <dbReference type="EMBL" id="TLX22862.1"/>
    </source>
</evidence>
<evidence type="ECO:0000256" key="9">
    <source>
        <dbReference type="PIRSR" id="PIRSR000296-2"/>
    </source>
</evidence>
<evidence type="ECO:0000256" key="4">
    <source>
        <dbReference type="ARBA" id="ARBA00022723"/>
    </source>
</evidence>
<comment type="function">
    <text evidence="7">Has an organic peroxide-dependent peroxidase activity.</text>
</comment>
<dbReference type="Proteomes" id="UP000308508">
    <property type="component" value="Unassembled WGS sequence"/>
</dbReference>
<keyword evidence="3 7" id="KW-0349">Heme</keyword>
<evidence type="ECO:0000259" key="11">
    <source>
        <dbReference type="SMART" id="SM01060"/>
    </source>
</evidence>
<dbReference type="PIRSF" id="PIRSF000296">
    <property type="entry name" value="SrpA"/>
    <property type="match status" value="1"/>
</dbReference>
<keyword evidence="13" id="KW-1185">Reference proteome</keyword>
<keyword evidence="10" id="KW-0812">Transmembrane</keyword>
<dbReference type="Pfam" id="PF00199">
    <property type="entry name" value="Catalase"/>
    <property type="match status" value="1"/>
</dbReference>
<comment type="caution">
    <text evidence="12">The sequence shown here is derived from an EMBL/GenBank/DDBJ whole genome shotgun (WGS) entry which is preliminary data.</text>
</comment>
<evidence type="ECO:0000256" key="3">
    <source>
        <dbReference type="ARBA" id="ARBA00022617"/>
    </source>
</evidence>
<keyword evidence="5 7" id="KW-0560">Oxidoreductase</keyword>
<name>A0A5R9PHJ1_9GAMM</name>
<evidence type="ECO:0000313" key="13">
    <source>
        <dbReference type="Proteomes" id="UP000308508"/>
    </source>
</evidence>
<protein>
    <recommendedName>
        <fullName evidence="7">Catalase-related peroxidase</fullName>
        <ecNumber evidence="7">1.11.1.-</ecNumber>
    </recommendedName>
</protein>
<evidence type="ECO:0000256" key="7">
    <source>
        <dbReference type="PIRNR" id="PIRNR000296"/>
    </source>
</evidence>
<evidence type="ECO:0000256" key="8">
    <source>
        <dbReference type="PIRSR" id="PIRSR000296-1"/>
    </source>
</evidence>
<keyword evidence="6 7" id="KW-0408">Iron</keyword>
<keyword evidence="4 7" id="KW-0479">Metal-binding</keyword>
<dbReference type="CDD" id="cd08153">
    <property type="entry name" value="srpA_like"/>
    <property type="match status" value="1"/>
</dbReference>
<dbReference type="GO" id="GO:0005737">
    <property type="term" value="C:cytoplasm"/>
    <property type="evidence" value="ECO:0007669"/>
    <property type="project" value="TreeGrafter"/>
</dbReference>